<proteinExistence type="predicted"/>
<feature type="transmembrane region" description="Helical" evidence="1">
    <location>
        <begin position="152"/>
        <end position="173"/>
    </location>
</feature>
<organism evidence="2 3">
    <name type="scientific">Hesseltinella vesiculosa</name>
    <dbReference type="NCBI Taxonomy" id="101127"/>
    <lineage>
        <taxon>Eukaryota</taxon>
        <taxon>Fungi</taxon>
        <taxon>Fungi incertae sedis</taxon>
        <taxon>Mucoromycota</taxon>
        <taxon>Mucoromycotina</taxon>
        <taxon>Mucoromycetes</taxon>
        <taxon>Mucorales</taxon>
        <taxon>Cunninghamellaceae</taxon>
        <taxon>Hesseltinella</taxon>
    </lineage>
</organism>
<dbReference type="AlphaFoldDB" id="A0A1X2GM24"/>
<keyword evidence="1" id="KW-0812">Transmembrane</keyword>
<accession>A0A1X2GM24</accession>
<keyword evidence="1" id="KW-1133">Transmembrane helix</keyword>
<keyword evidence="3" id="KW-1185">Reference proteome</keyword>
<reference evidence="2 3" key="1">
    <citation type="submission" date="2016-07" db="EMBL/GenBank/DDBJ databases">
        <title>Pervasive Adenine N6-methylation of Active Genes in Fungi.</title>
        <authorList>
            <consortium name="DOE Joint Genome Institute"/>
            <person name="Mondo S.J."/>
            <person name="Dannebaum R.O."/>
            <person name="Kuo R.C."/>
            <person name="Labutti K."/>
            <person name="Haridas S."/>
            <person name="Kuo A."/>
            <person name="Salamov A."/>
            <person name="Ahrendt S.R."/>
            <person name="Lipzen A."/>
            <person name="Sullivan W."/>
            <person name="Andreopoulos W.B."/>
            <person name="Clum A."/>
            <person name="Lindquist E."/>
            <person name="Daum C."/>
            <person name="Ramamoorthy G.K."/>
            <person name="Gryganskyi A."/>
            <person name="Culley D."/>
            <person name="Magnuson J.K."/>
            <person name="James T.Y."/>
            <person name="O'Malley M.A."/>
            <person name="Stajich J.E."/>
            <person name="Spatafora J.W."/>
            <person name="Visel A."/>
            <person name="Grigoriev I.V."/>
        </authorList>
    </citation>
    <scope>NUCLEOTIDE SEQUENCE [LARGE SCALE GENOMIC DNA]</scope>
    <source>
        <strain evidence="2 3">NRRL 3301</strain>
    </source>
</reference>
<feature type="transmembrane region" description="Helical" evidence="1">
    <location>
        <begin position="12"/>
        <end position="30"/>
    </location>
</feature>
<feature type="transmembrane region" description="Helical" evidence="1">
    <location>
        <begin position="265"/>
        <end position="282"/>
    </location>
</feature>
<dbReference type="EMBL" id="MCGT01000010">
    <property type="protein sequence ID" value="ORX56220.1"/>
    <property type="molecule type" value="Genomic_DNA"/>
</dbReference>
<evidence type="ECO:0000313" key="2">
    <source>
        <dbReference type="EMBL" id="ORX56220.1"/>
    </source>
</evidence>
<gene>
    <name evidence="2" type="ORF">DM01DRAFT_1334709</name>
</gene>
<comment type="caution">
    <text evidence="2">The sequence shown here is derived from an EMBL/GenBank/DDBJ whole genome shotgun (WGS) entry which is preliminary data.</text>
</comment>
<feature type="transmembrane region" description="Helical" evidence="1">
    <location>
        <begin position="288"/>
        <end position="309"/>
    </location>
</feature>
<feature type="transmembrane region" description="Helical" evidence="1">
    <location>
        <begin position="197"/>
        <end position="220"/>
    </location>
</feature>
<sequence length="310" mass="34292">MAFVELCIGQWFAIGYLLLFPAVLAVLAFIHSRRIIDYDIETGGYIQMTAGTEAVAVSEYWIGPGDFDASALDEVVSSTNHNMRFHEYSVGAEKVQYVESFQKSTQMVFEPAPAFHCLVKAVSWAELLINSSMFGYILVTQCMFRLEDTPRLSWRFVLLFASHQLLGLVALLVDYRSMLRAIMTFIDYYSSDLDMRLIVLLSLLMVLIGLVIGLVNGVVAGTKGRQGHPQKMVLSMRILAILLSLVLTGWGIFMLNGYSITHRSVASGLIFLAPFVASIPVTSSYLKFISVAFLTIGIIGFGTNGSLVCH</sequence>
<evidence type="ECO:0000256" key="1">
    <source>
        <dbReference type="SAM" id="Phobius"/>
    </source>
</evidence>
<evidence type="ECO:0000313" key="3">
    <source>
        <dbReference type="Proteomes" id="UP000242146"/>
    </source>
</evidence>
<protein>
    <submittedName>
        <fullName evidence="2">Uncharacterized protein</fullName>
    </submittedName>
</protein>
<dbReference type="Proteomes" id="UP000242146">
    <property type="component" value="Unassembled WGS sequence"/>
</dbReference>
<keyword evidence="1" id="KW-0472">Membrane</keyword>
<name>A0A1X2GM24_9FUNG</name>
<feature type="transmembrane region" description="Helical" evidence="1">
    <location>
        <begin position="232"/>
        <end position="253"/>
    </location>
</feature>